<dbReference type="AlphaFoldDB" id="A0A7L0XYW1"/>
<evidence type="ECO:0000256" key="2">
    <source>
        <dbReference type="ARBA" id="ARBA00023080"/>
    </source>
</evidence>
<feature type="region of interest" description="Disordered" evidence="3">
    <location>
        <begin position="32"/>
        <end position="60"/>
    </location>
</feature>
<comment type="similarity">
    <text evidence="1">Belongs to the metallo-dependent hydrolases superfamily. Adenosine and AMP deaminases family.</text>
</comment>
<accession>A0A7L0XYW1</accession>
<keyword evidence="5" id="KW-1185">Reference proteome</keyword>
<proteinExistence type="inferred from homology"/>
<dbReference type="GO" id="GO:0032264">
    <property type="term" value="P:IMP salvage"/>
    <property type="evidence" value="ECO:0007669"/>
    <property type="project" value="InterPro"/>
</dbReference>
<dbReference type="Proteomes" id="UP000537779">
    <property type="component" value="Unassembled WGS sequence"/>
</dbReference>
<gene>
    <name evidence="4" type="primary">Ampd2_1</name>
    <name evidence="4" type="ORF">TYRSAV_R07209</name>
</gene>
<dbReference type="GO" id="GO:0003876">
    <property type="term" value="F:AMP deaminase activity"/>
    <property type="evidence" value="ECO:0007669"/>
    <property type="project" value="InterPro"/>
</dbReference>
<feature type="non-terminal residue" evidence="4">
    <location>
        <position position="1"/>
    </location>
</feature>
<keyword evidence="2" id="KW-0546">Nucleotide metabolism</keyword>
<reference evidence="4 5" key="1">
    <citation type="submission" date="2019-09" db="EMBL/GenBank/DDBJ databases">
        <title>Bird 10,000 Genomes (B10K) Project - Family phase.</title>
        <authorList>
            <person name="Zhang G."/>
        </authorList>
    </citation>
    <scope>NUCLEOTIDE SEQUENCE [LARGE SCALE GENOMIC DNA]</scope>
    <source>
        <strain evidence="4">B10K-DU-001-37</strain>
        <tissue evidence="4">Muscle</tissue>
    </source>
</reference>
<evidence type="ECO:0000313" key="4">
    <source>
        <dbReference type="EMBL" id="NXM07203.1"/>
    </source>
</evidence>
<dbReference type="EMBL" id="VXAW01011177">
    <property type="protein sequence ID" value="NXM07203.1"/>
    <property type="molecule type" value="Genomic_DNA"/>
</dbReference>
<organism evidence="4 5">
    <name type="scientific">Tyrannus savana</name>
    <name type="common">Fork-tailed flycatcher</name>
    <name type="synonym">Muscivora tyrannus</name>
    <dbReference type="NCBI Taxonomy" id="137541"/>
    <lineage>
        <taxon>Eukaryota</taxon>
        <taxon>Metazoa</taxon>
        <taxon>Chordata</taxon>
        <taxon>Craniata</taxon>
        <taxon>Vertebrata</taxon>
        <taxon>Euteleostomi</taxon>
        <taxon>Archelosauria</taxon>
        <taxon>Archosauria</taxon>
        <taxon>Dinosauria</taxon>
        <taxon>Saurischia</taxon>
        <taxon>Theropoda</taxon>
        <taxon>Coelurosauria</taxon>
        <taxon>Aves</taxon>
        <taxon>Neognathae</taxon>
        <taxon>Neoaves</taxon>
        <taxon>Telluraves</taxon>
        <taxon>Australaves</taxon>
        <taxon>Passeriformes</taxon>
        <taxon>Tyrannidae</taxon>
        <taxon>Tyrannus</taxon>
    </lineage>
</organism>
<sequence>FPEESPIEQLEERRQRLERQISQDVKCVTGLGPGLSLDAGPRSGDRAISVPTPPPRLFKEQGADLVDHTPKEREALLEREFQRVTISGEEKCGVPFTDLLDAAKSVVKALFVRQKYMGLSLQSFCKTTARYLHELSGKPPESRPQDE</sequence>
<dbReference type="Pfam" id="PF19326">
    <property type="entry name" value="AMP_deaminase"/>
    <property type="match status" value="1"/>
</dbReference>
<dbReference type="InterPro" id="IPR006329">
    <property type="entry name" value="AMPD"/>
</dbReference>
<evidence type="ECO:0000313" key="5">
    <source>
        <dbReference type="Proteomes" id="UP000537779"/>
    </source>
</evidence>
<name>A0A7L0XYW1_TYRSA</name>
<protein>
    <submittedName>
        <fullName evidence="4">AMPD2 deaminase</fullName>
    </submittedName>
</protein>
<evidence type="ECO:0000256" key="3">
    <source>
        <dbReference type="SAM" id="MobiDB-lite"/>
    </source>
</evidence>
<feature type="non-terminal residue" evidence="4">
    <location>
        <position position="147"/>
    </location>
</feature>
<comment type="caution">
    <text evidence="4">The sequence shown here is derived from an EMBL/GenBank/DDBJ whole genome shotgun (WGS) entry which is preliminary data.</text>
</comment>
<evidence type="ECO:0000256" key="1">
    <source>
        <dbReference type="ARBA" id="ARBA00006676"/>
    </source>
</evidence>